<name>A0A9D3X6E1_9SAUR</name>
<comment type="caution">
    <text evidence="1">The sequence shown here is derived from an EMBL/GenBank/DDBJ whole genome shotgun (WGS) entry which is preliminary data.</text>
</comment>
<gene>
    <name evidence="1" type="ORF">KIL84_017562</name>
</gene>
<dbReference type="AlphaFoldDB" id="A0A9D3X6E1"/>
<proteinExistence type="predicted"/>
<dbReference type="Proteomes" id="UP000827986">
    <property type="component" value="Unassembled WGS sequence"/>
</dbReference>
<evidence type="ECO:0000313" key="1">
    <source>
        <dbReference type="EMBL" id="KAH1173723.1"/>
    </source>
</evidence>
<evidence type="ECO:0000313" key="2">
    <source>
        <dbReference type="Proteomes" id="UP000827986"/>
    </source>
</evidence>
<protein>
    <submittedName>
        <fullName evidence="1">Uncharacterized protein</fullName>
    </submittedName>
</protein>
<sequence length="136" mass="14584">MQLELVQPTPLSTPSLAQAFLGAVRMAAEELQGRQQGLTVCRSSRAGPDLYSTRGYAHAPEYGNSCKQCLLAPPCTAGLLLPTESIRGSPVHLQFLVTTMWPESESCVLPSFSSFVDPVNTIANSFILLSLLTSSL</sequence>
<keyword evidence="2" id="KW-1185">Reference proteome</keyword>
<dbReference type="EMBL" id="JAHDVG010000482">
    <property type="protein sequence ID" value="KAH1173723.1"/>
    <property type="molecule type" value="Genomic_DNA"/>
</dbReference>
<reference evidence="1" key="1">
    <citation type="submission" date="2021-09" db="EMBL/GenBank/DDBJ databases">
        <title>The genome of Mauremys mutica provides insights into the evolution of semi-aquatic lifestyle.</title>
        <authorList>
            <person name="Gong S."/>
            <person name="Gao Y."/>
        </authorList>
    </citation>
    <scope>NUCLEOTIDE SEQUENCE</scope>
    <source>
        <strain evidence="1">MM-2020</strain>
        <tissue evidence="1">Muscle</tissue>
    </source>
</reference>
<accession>A0A9D3X6E1</accession>
<organism evidence="1 2">
    <name type="scientific">Mauremys mutica</name>
    <name type="common">yellowpond turtle</name>
    <dbReference type="NCBI Taxonomy" id="74926"/>
    <lineage>
        <taxon>Eukaryota</taxon>
        <taxon>Metazoa</taxon>
        <taxon>Chordata</taxon>
        <taxon>Craniata</taxon>
        <taxon>Vertebrata</taxon>
        <taxon>Euteleostomi</taxon>
        <taxon>Archelosauria</taxon>
        <taxon>Testudinata</taxon>
        <taxon>Testudines</taxon>
        <taxon>Cryptodira</taxon>
        <taxon>Durocryptodira</taxon>
        <taxon>Testudinoidea</taxon>
        <taxon>Geoemydidae</taxon>
        <taxon>Geoemydinae</taxon>
        <taxon>Mauremys</taxon>
    </lineage>
</organism>